<reference evidence="9 11" key="2">
    <citation type="submission" date="2023-09" db="EMBL/GenBank/DDBJ databases">
        <title>Complete-Gapless Cercospora beticola genome.</title>
        <authorList>
            <person name="Wyatt N.A."/>
            <person name="Spanner R.E."/>
            <person name="Bolton M.D."/>
        </authorList>
    </citation>
    <scope>NUCLEOTIDE SEQUENCE [LARGE SCALE GENOMIC DNA]</scope>
    <source>
        <strain evidence="9">Cb09-40</strain>
    </source>
</reference>
<evidence type="ECO:0000256" key="4">
    <source>
        <dbReference type="ARBA" id="ARBA00023136"/>
    </source>
</evidence>
<dbReference type="PANTHER" id="PTHR33048:SF163">
    <property type="entry name" value="INTEGRAL MEMBRANE PROTEIN (AFU_ORTHOLOGUE AFUA_8G05510)"/>
    <property type="match status" value="1"/>
</dbReference>
<reference evidence="8 10" key="1">
    <citation type="submission" date="2015-10" db="EMBL/GenBank/DDBJ databases">
        <title>The cercosporin biosynthetic gene cluster was horizontally transferred to several fungal lineages and shown to be expanded in Cercospora beticola based on microsynteny with recipient genomes.</title>
        <authorList>
            <person name="De Jonge R."/>
            <person name="Ebert M.K."/>
            <person name="Suttle J.C."/>
            <person name="Jurick Ii W.M."/>
            <person name="Secor G.A."/>
            <person name="Thomma B.P."/>
            <person name="Van De Peer Y."/>
            <person name="Bolton M.D."/>
        </authorList>
    </citation>
    <scope>NUCLEOTIDE SEQUENCE [LARGE SCALE GENOMIC DNA]</scope>
    <source>
        <strain evidence="8 10">09-40</strain>
    </source>
</reference>
<feature type="transmembrane region" description="Helical" evidence="6">
    <location>
        <begin position="183"/>
        <end position="207"/>
    </location>
</feature>
<evidence type="ECO:0000256" key="3">
    <source>
        <dbReference type="ARBA" id="ARBA00022989"/>
    </source>
</evidence>
<evidence type="ECO:0000256" key="5">
    <source>
        <dbReference type="ARBA" id="ARBA00038359"/>
    </source>
</evidence>
<dbReference type="EMBL" id="CP134189">
    <property type="protein sequence ID" value="WPB04760.1"/>
    <property type="molecule type" value="Genomic_DNA"/>
</dbReference>
<dbReference type="InterPro" id="IPR052337">
    <property type="entry name" value="SAT4-like"/>
</dbReference>
<evidence type="ECO:0000313" key="11">
    <source>
        <dbReference type="Proteomes" id="UP001302367"/>
    </source>
</evidence>
<dbReference type="EMBL" id="LKMD01000104">
    <property type="protein sequence ID" value="PIA94794.1"/>
    <property type="molecule type" value="Genomic_DNA"/>
</dbReference>
<accession>A0A2G5HQI1</accession>
<comment type="similarity">
    <text evidence="5">Belongs to the SAT4 family.</text>
</comment>
<feature type="domain" description="Rhodopsin" evidence="7">
    <location>
        <begin position="44"/>
        <end position="282"/>
    </location>
</feature>
<protein>
    <recommendedName>
        <fullName evidence="7">Rhodopsin domain-containing protein</fullName>
    </recommendedName>
</protein>
<proteinExistence type="inferred from homology"/>
<dbReference type="Proteomes" id="UP001302367">
    <property type="component" value="Chromosome 6"/>
</dbReference>
<keyword evidence="2 6" id="KW-0812">Transmembrane</keyword>
<evidence type="ECO:0000256" key="1">
    <source>
        <dbReference type="ARBA" id="ARBA00004141"/>
    </source>
</evidence>
<dbReference type="GO" id="GO:0016020">
    <property type="term" value="C:membrane"/>
    <property type="evidence" value="ECO:0007669"/>
    <property type="project" value="UniProtKB-SubCell"/>
</dbReference>
<feature type="transmembrane region" description="Helical" evidence="6">
    <location>
        <begin position="27"/>
        <end position="48"/>
    </location>
</feature>
<evidence type="ECO:0000256" key="6">
    <source>
        <dbReference type="SAM" id="Phobius"/>
    </source>
</evidence>
<keyword evidence="11" id="KW-1185">Reference proteome</keyword>
<keyword evidence="4 6" id="KW-0472">Membrane</keyword>
<evidence type="ECO:0000313" key="10">
    <source>
        <dbReference type="Proteomes" id="UP000230605"/>
    </source>
</evidence>
<evidence type="ECO:0000259" key="7">
    <source>
        <dbReference type="Pfam" id="PF20684"/>
    </source>
</evidence>
<feature type="transmembrane region" description="Helical" evidence="6">
    <location>
        <begin position="258"/>
        <end position="281"/>
    </location>
</feature>
<dbReference type="Pfam" id="PF20684">
    <property type="entry name" value="Fung_rhodopsin"/>
    <property type="match status" value="1"/>
</dbReference>
<dbReference type="AlphaFoldDB" id="A0A2G5HQI1"/>
<feature type="transmembrane region" description="Helical" evidence="6">
    <location>
        <begin position="139"/>
        <end position="163"/>
    </location>
</feature>
<organism evidence="8 10">
    <name type="scientific">Cercospora beticola</name>
    <name type="common">Sugarbeet leaf spot fungus</name>
    <dbReference type="NCBI Taxonomy" id="122368"/>
    <lineage>
        <taxon>Eukaryota</taxon>
        <taxon>Fungi</taxon>
        <taxon>Dikarya</taxon>
        <taxon>Ascomycota</taxon>
        <taxon>Pezizomycotina</taxon>
        <taxon>Dothideomycetes</taxon>
        <taxon>Dothideomycetidae</taxon>
        <taxon>Mycosphaerellales</taxon>
        <taxon>Mycosphaerellaceae</taxon>
        <taxon>Cercospora</taxon>
    </lineage>
</organism>
<name>A0A2G5HQI1_CERBT</name>
<sequence length="381" mass="42976">MAPVQEAPELQQHFSKEFLEQTLQPNIRAAAVVPLFLAVAAVLARLWCRWKRKAGYKLDDFLIVLSLLACIVVVINDLIMVNHGLGRHIYVLGPEANHYLHLCWFIAEFSYTVAIVAVKLSILALYYRTFAPLNIKWEVVIMTVFTVLWGSSVFICMMLHCIPLRKYWDPDVPGVCNLDNQKYLFAISIPNILIDVILLGMPVRYVLMLEMGRRQKQTIAGLFLFGGFVCVASIMRLISVSLQDDTSPITTWVPVNQAIWATVEILTAIISACLPCLGPILSHLWPSAFSNDRAPSVTRLRQWTYGSEPRRSKKNSTNNTLGAFTDTLLLTRTEDTLVADGTRTTTIDHADDKIKVKNEWNVQTVRADSMSSQHKASWDNL</sequence>
<dbReference type="OrthoDB" id="3635624at2759"/>
<dbReference type="PANTHER" id="PTHR33048">
    <property type="entry name" value="PTH11-LIKE INTEGRAL MEMBRANE PROTEIN (AFU_ORTHOLOGUE AFUA_5G11245)"/>
    <property type="match status" value="1"/>
</dbReference>
<keyword evidence="3 6" id="KW-1133">Transmembrane helix</keyword>
<evidence type="ECO:0000256" key="2">
    <source>
        <dbReference type="ARBA" id="ARBA00022692"/>
    </source>
</evidence>
<comment type="subcellular location">
    <subcellularLocation>
        <location evidence="1">Membrane</location>
        <topology evidence="1">Multi-pass membrane protein</topology>
    </subcellularLocation>
</comment>
<feature type="transmembrane region" description="Helical" evidence="6">
    <location>
        <begin position="99"/>
        <end position="127"/>
    </location>
</feature>
<gene>
    <name evidence="8" type="ORF">CB0940_08192</name>
    <name evidence="9" type="ORF">RHO25_009407</name>
</gene>
<evidence type="ECO:0000313" key="9">
    <source>
        <dbReference type="EMBL" id="WPB04760.1"/>
    </source>
</evidence>
<dbReference type="InterPro" id="IPR049326">
    <property type="entry name" value="Rhodopsin_dom_fungi"/>
</dbReference>
<evidence type="ECO:0000313" key="8">
    <source>
        <dbReference type="EMBL" id="PIA94794.1"/>
    </source>
</evidence>
<feature type="transmembrane region" description="Helical" evidence="6">
    <location>
        <begin position="60"/>
        <end position="79"/>
    </location>
</feature>
<feature type="transmembrane region" description="Helical" evidence="6">
    <location>
        <begin position="219"/>
        <end position="238"/>
    </location>
</feature>
<dbReference type="Proteomes" id="UP000230605">
    <property type="component" value="Chromosome 6"/>
</dbReference>